<evidence type="ECO:0000259" key="9">
    <source>
        <dbReference type="PROSITE" id="PS51755"/>
    </source>
</evidence>
<dbReference type="InterPro" id="IPR039420">
    <property type="entry name" value="WalR-like"/>
</dbReference>
<organism evidence="10 11">
    <name type="scientific">Ruminococcus flavefaciens</name>
    <dbReference type="NCBI Taxonomy" id="1265"/>
    <lineage>
        <taxon>Bacteria</taxon>
        <taxon>Bacillati</taxon>
        <taxon>Bacillota</taxon>
        <taxon>Clostridia</taxon>
        <taxon>Eubacteriales</taxon>
        <taxon>Oscillospiraceae</taxon>
        <taxon>Ruminococcus</taxon>
    </lineage>
</organism>
<dbReference type="SUPFAM" id="SSF52172">
    <property type="entry name" value="CheY-like"/>
    <property type="match status" value="1"/>
</dbReference>
<feature type="DNA-binding region" description="OmpR/PhoB-type" evidence="7">
    <location>
        <begin position="98"/>
        <end position="198"/>
    </location>
</feature>
<dbReference type="GO" id="GO:0005829">
    <property type="term" value="C:cytosol"/>
    <property type="evidence" value="ECO:0007669"/>
    <property type="project" value="TreeGrafter"/>
</dbReference>
<keyword evidence="3 7" id="KW-0238">DNA-binding</keyword>
<comment type="function">
    <text evidence="5">May play the central regulatory role in sporulation. It may be an element of the effector pathway responsible for the activation of sporulation genes in response to nutritional stress. Spo0A may act in concert with spo0H (a sigma factor) to control the expression of some genes that are critical to the sporulation process.</text>
</comment>
<proteinExistence type="predicted"/>
<dbReference type="Pfam" id="PF00486">
    <property type="entry name" value="Trans_reg_C"/>
    <property type="match status" value="1"/>
</dbReference>
<dbReference type="Gene3D" id="1.10.10.10">
    <property type="entry name" value="Winged helix-like DNA-binding domain superfamily/Winged helix DNA-binding domain"/>
    <property type="match status" value="1"/>
</dbReference>
<dbReference type="InterPro" id="IPR036388">
    <property type="entry name" value="WH-like_DNA-bd_sf"/>
</dbReference>
<feature type="domain" description="OmpR/PhoB-type" evidence="9">
    <location>
        <begin position="98"/>
        <end position="198"/>
    </location>
</feature>
<dbReference type="Gene3D" id="3.40.50.2300">
    <property type="match status" value="1"/>
</dbReference>
<dbReference type="GO" id="GO:0000976">
    <property type="term" value="F:transcription cis-regulatory region binding"/>
    <property type="evidence" value="ECO:0007669"/>
    <property type="project" value="TreeGrafter"/>
</dbReference>
<dbReference type="PROSITE" id="PS50110">
    <property type="entry name" value="RESPONSE_REGULATORY"/>
    <property type="match status" value="1"/>
</dbReference>
<keyword evidence="2" id="KW-0805">Transcription regulation</keyword>
<dbReference type="AlphaFoldDB" id="A0A1K1NT33"/>
<evidence type="ECO:0000256" key="2">
    <source>
        <dbReference type="ARBA" id="ARBA00023015"/>
    </source>
</evidence>
<gene>
    <name evidence="10" type="ORF">SAMN02910280_2239</name>
</gene>
<evidence type="ECO:0000313" key="11">
    <source>
        <dbReference type="Proteomes" id="UP000183461"/>
    </source>
</evidence>
<dbReference type="InterPro" id="IPR001789">
    <property type="entry name" value="Sig_transdc_resp-reg_receiver"/>
</dbReference>
<dbReference type="Pfam" id="PF00072">
    <property type="entry name" value="Response_reg"/>
    <property type="match status" value="1"/>
</dbReference>
<feature type="modified residue" description="4-aspartylphosphate" evidence="6">
    <location>
        <position position="50"/>
    </location>
</feature>
<evidence type="ECO:0000256" key="7">
    <source>
        <dbReference type="PROSITE-ProRule" id="PRU01091"/>
    </source>
</evidence>
<protein>
    <recommendedName>
        <fullName evidence="1">Stage 0 sporulation protein A homolog</fullName>
    </recommendedName>
</protein>
<dbReference type="PANTHER" id="PTHR48111:SF73">
    <property type="entry name" value="ALKALINE PHOSPHATASE SYNTHESIS TRANSCRIPTIONAL REGULATORY PROTEIN PHOP"/>
    <property type="match status" value="1"/>
</dbReference>
<dbReference type="GO" id="GO:0032993">
    <property type="term" value="C:protein-DNA complex"/>
    <property type="evidence" value="ECO:0007669"/>
    <property type="project" value="TreeGrafter"/>
</dbReference>
<name>A0A1K1NT33_RUMFL</name>
<dbReference type="GO" id="GO:0006355">
    <property type="term" value="P:regulation of DNA-templated transcription"/>
    <property type="evidence" value="ECO:0007669"/>
    <property type="project" value="InterPro"/>
</dbReference>
<dbReference type="CDD" id="cd00383">
    <property type="entry name" value="trans_reg_C"/>
    <property type="match status" value="1"/>
</dbReference>
<dbReference type="SMART" id="SM00448">
    <property type="entry name" value="REC"/>
    <property type="match status" value="1"/>
</dbReference>
<evidence type="ECO:0000256" key="3">
    <source>
        <dbReference type="ARBA" id="ARBA00023125"/>
    </source>
</evidence>
<reference evidence="11" key="1">
    <citation type="submission" date="2016-11" db="EMBL/GenBank/DDBJ databases">
        <authorList>
            <person name="Varghese N."/>
            <person name="Submissions S."/>
        </authorList>
    </citation>
    <scope>NUCLEOTIDE SEQUENCE [LARGE SCALE GENOMIC DNA]</scope>
    <source>
        <strain evidence="11">YL228</strain>
    </source>
</reference>
<dbReference type="Gene3D" id="6.10.250.690">
    <property type="match status" value="1"/>
</dbReference>
<evidence type="ECO:0000256" key="5">
    <source>
        <dbReference type="ARBA" id="ARBA00024867"/>
    </source>
</evidence>
<dbReference type="RefSeq" id="WP_072300466.1">
    <property type="nucleotide sequence ID" value="NZ_CAMIZA010000038.1"/>
</dbReference>
<evidence type="ECO:0000259" key="8">
    <source>
        <dbReference type="PROSITE" id="PS50110"/>
    </source>
</evidence>
<keyword evidence="6" id="KW-0597">Phosphoprotein</keyword>
<accession>A0A1K1NT33</accession>
<feature type="domain" description="Response regulatory" evidence="8">
    <location>
        <begin position="3"/>
        <end position="114"/>
    </location>
</feature>
<dbReference type="InterPro" id="IPR016032">
    <property type="entry name" value="Sig_transdc_resp-reg_C-effctor"/>
</dbReference>
<evidence type="ECO:0000256" key="6">
    <source>
        <dbReference type="PROSITE-ProRule" id="PRU00169"/>
    </source>
</evidence>
<dbReference type="SMART" id="SM00862">
    <property type="entry name" value="Trans_reg_C"/>
    <property type="match status" value="1"/>
</dbReference>
<evidence type="ECO:0000256" key="4">
    <source>
        <dbReference type="ARBA" id="ARBA00023163"/>
    </source>
</evidence>
<evidence type="ECO:0000256" key="1">
    <source>
        <dbReference type="ARBA" id="ARBA00018672"/>
    </source>
</evidence>
<dbReference type="PANTHER" id="PTHR48111">
    <property type="entry name" value="REGULATOR OF RPOS"/>
    <property type="match status" value="1"/>
</dbReference>
<dbReference type="SUPFAM" id="SSF46894">
    <property type="entry name" value="C-terminal effector domain of the bipartite response regulators"/>
    <property type="match status" value="1"/>
</dbReference>
<dbReference type="Proteomes" id="UP000183461">
    <property type="component" value="Unassembled WGS sequence"/>
</dbReference>
<dbReference type="InterPro" id="IPR001867">
    <property type="entry name" value="OmpR/PhoB-type_DNA-bd"/>
</dbReference>
<dbReference type="GO" id="GO:0000156">
    <property type="term" value="F:phosphorelay response regulator activity"/>
    <property type="evidence" value="ECO:0007669"/>
    <property type="project" value="TreeGrafter"/>
</dbReference>
<dbReference type="PROSITE" id="PS51755">
    <property type="entry name" value="OMPR_PHOB"/>
    <property type="match status" value="1"/>
</dbReference>
<dbReference type="InterPro" id="IPR011006">
    <property type="entry name" value="CheY-like_superfamily"/>
</dbReference>
<keyword evidence="4" id="KW-0804">Transcription</keyword>
<evidence type="ECO:0000313" key="10">
    <source>
        <dbReference type="EMBL" id="SFW38403.1"/>
    </source>
</evidence>
<dbReference type="EMBL" id="FPIP01000005">
    <property type="protein sequence ID" value="SFW38403.1"/>
    <property type="molecule type" value="Genomic_DNA"/>
</dbReference>
<sequence length="202" mass="22780">MNKILLVEDDETLNANIKLSLETEGYSVNAVRTVAAAEAAAAEADLIILDVTLPDGNGVDLCRRLRRTMQIPVIFLTSCDDEADIVRGLDSGGDDYITKPFRLRELFSRIRANLRRVPEVPEIELTALEQKLLSYLMLNRGQYLTREQILAYLWDSKGEFVNDNTLSVNISRLREKLSKAHNCGSIVTKRGMGYKWTEQTDS</sequence>